<organism evidence="2 3">
    <name type="scientific">Cannabis sativa</name>
    <name type="common">Hemp</name>
    <name type="synonym">Marijuana</name>
    <dbReference type="NCBI Taxonomy" id="3483"/>
    <lineage>
        <taxon>Eukaryota</taxon>
        <taxon>Viridiplantae</taxon>
        <taxon>Streptophyta</taxon>
        <taxon>Embryophyta</taxon>
        <taxon>Tracheophyta</taxon>
        <taxon>Spermatophyta</taxon>
        <taxon>Magnoliopsida</taxon>
        <taxon>eudicotyledons</taxon>
        <taxon>Gunneridae</taxon>
        <taxon>Pentapetalae</taxon>
        <taxon>rosids</taxon>
        <taxon>fabids</taxon>
        <taxon>Rosales</taxon>
        <taxon>Cannabaceae</taxon>
        <taxon>Cannabis</taxon>
    </lineage>
</organism>
<evidence type="ECO:0000313" key="2">
    <source>
        <dbReference type="EnsemblPlants" id="cds.evm.model.05.1294"/>
    </source>
</evidence>
<feature type="region of interest" description="Disordered" evidence="1">
    <location>
        <begin position="251"/>
        <end position="283"/>
    </location>
</feature>
<protein>
    <submittedName>
        <fullName evidence="2">Uncharacterized protein</fullName>
    </submittedName>
</protein>
<reference evidence="2" key="2">
    <citation type="submission" date="2021-03" db="UniProtKB">
        <authorList>
            <consortium name="EnsemblPlants"/>
        </authorList>
    </citation>
    <scope>IDENTIFICATION</scope>
</reference>
<dbReference type="AlphaFoldDB" id="A0A803PKS0"/>
<dbReference type="EnsemblPlants" id="evm.model.05.1294">
    <property type="protein sequence ID" value="cds.evm.model.05.1294"/>
    <property type="gene ID" value="evm.TU.05.1294"/>
</dbReference>
<keyword evidence="3" id="KW-1185">Reference proteome</keyword>
<reference evidence="2" key="1">
    <citation type="submission" date="2018-11" db="EMBL/GenBank/DDBJ databases">
        <authorList>
            <person name="Grassa J C."/>
        </authorList>
    </citation>
    <scope>NUCLEOTIDE SEQUENCE [LARGE SCALE GENOMIC DNA]</scope>
</reference>
<dbReference type="EMBL" id="UZAU01000521">
    <property type="status" value="NOT_ANNOTATED_CDS"/>
    <property type="molecule type" value="Genomic_DNA"/>
</dbReference>
<name>A0A803PKS0_CANSA</name>
<feature type="region of interest" description="Disordered" evidence="1">
    <location>
        <begin position="169"/>
        <end position="197"/>
    </location>
</feature>
<proteinExistence type="predicted"/>
<accession>A0A803PKS0</accession>
<feature type="compositionally biased region" description="Basic and acidic residues" evidence="1">
    <location>
        <begin position="269"/>
        <end position="283"/>
    </location>
</feature>
<sequence length="359" mass="39874">MSEFGSQSLRFSPTRSGFGRSSFGPYFDLEFEVWVLLKVGSQCSVMSLEVPARFRTKSRPYLGLEFGSKSLKFHGLGPQSRSPSKSIPRSVRFGSRSRSLSWSRLGVRVCSGFKPNPKEWVCVLVTESSSDSEFGVQGYGVTSEFGLGSDLECRPGSLVLEFRSRAPENKIEGTRTGSRSEAGGPKTQDHELESVGIQDPRSEFELRSFDDVSVFISKTGARLHYPDLDSRQGSRLRSWTHNPIERVGARTKTQGMPGHKPKPKLNGTHLHDRTRIGTHDLGPKLRPETLEQVWDWDPDQARKIRGLNHALECWLVFGVQGPEFGLVFKLIPISVRGLGPAQVESVKDSVPSLSQSPSQ</sequence>
<dbReference type="Proteomes" id="UP000596661">
    <property type="component" value="Chromosome 5"/>
</dbReference>
<evidence type="ECO:0000313" key="3">
    <source>
        <dbReference type="Proteomes" id="UP000596661"/>
    </source>
</evidence>
<evidence type="ECO:0000256" key="1">
    <source>
        <dbReference type="SAM" id="MobiDB-lite"/>
    </source>
</evidence>
<dbReference type="Gramene" id="evm.model.05.1294">
    <property type="protein sequence ID" value="cds.evm.model.05.1294"/>
    <property type="gene ID" value="evm.TU.05.1294"/>
</dbReference>